<reference evidence="2" key="1">
    <citation type="journal article" date="2014" name="Front. Microbiol.">
        <title>High frequency of phylogenetically diverse reductive dehalogenase-homologous genes in deep subseafloor sedimentary metagenomes.</title>
        <authorList>
            <person name="Kawai M."/>
            <person name="Futagami T."/>
            <person name="Toyoda A."/>
            <person name="Takaki Y."/>
            <person name="Nishi S."/>
            <person name="Hori S."/>
            <person name="Arai W."/>
            <person name="Tsubouchi T."/>
            <person name="Morono Y."/>
            <person name="Uchiyama I."/>
            <person name="Ito T."/>
            <person name="Fujiyama A."/>
            <person name="Inagaki F."/>
            <person name="Takami H."/>
        </authorList>
    </citation>
    <scope>NUCLEOTIDE SEQUENCE</scope>
    <source>
        <strain evidence="2">Expedition CK06-06</strain>
    </source>
</reference>
<gene>
    <name evidence="2" type="ORF">S01H4_39504</name>
</gene>
<keyword evidence="1" id="KW-0812">Transmembrane</keyword>
<name>X1CUU0_9ZZZZ</name>
<sequence length="81" mass="9119">MSIENLLLVLSTSITGTLVAIGGVITFIYAIRRKNRLIFLFSAMWLMYAVFWFMDGAAHYFYSIPLMALSIIPQLIGVPCI</sequence>
<keyword evidence="1" id="KW-0472">Membrane</keyword>
<feature type="transmembrane region" description="Helical" evidence="1">
    <location>
        <begin position="37"/>
        <end position="54"/>
    </location>
</feature>
<dbReference type="EMBL" id="BART01021404">
    <property type="protein sequence ID" value="GAG99868.1"/>
    <property type="molecule type" value="Genomic_DNA"/>
</dbReference>
<proteinExistence type="predicted"/>
<evidence type="ECO:0000313" key="2">
    <source>
        <dbReference type="EMBL" id="GAG99868.1"/>
    </source>
</evidence>
<evidence type="ECO:0008006" key="3">
    <source>
        <dbReference type="Google" id="ProtNLM"/>
    </source>
</evidence>
<comment type="caution">
    <text evidence="2">The sequence shown here is derived from an EMBL/GenBank/DDBJ whole genome shotgun (WGS) entry which is preliminary data.</text>
</comment>
<accession>X1CUU0</accession>
<evidence type="ECO:0000256" key="1">
    <source>
        <dbReference type="SAM" id="Phobius"/>
    </source>
</evidence>
<feature type="transmembrane region" description="Helical" evidence="1">
    <location>
        <begin position="6"/>
        <end position="30"/>
    </location>
</feature>
<protein>
    <recommendedName>
        <fullName evidence="3">Histidine kinase N-terminal 7TM region domain-containing protein</fullName>
    </recommendedName>
</protein>
<organism evidence="2">
    <name type="scientific">marine sediment metagenome</name>
    <dbReference type="NCBI Taxonomy" id="412755"/>
    <lineage>
        <taxon>unclassified sequences</taxon>
        <taxon>metagenomes</taxon>
        <taxon>ecological metagenomes</taxon>
    </lineage>
</organism>
<dbReference type="AlphaFoldDB" id="X1CUU0"/>
<keyword evidence="1" id="KW-1133">Transmembrane helix</keyword>
<feature type="non-terminal residue" evidence="2">
    <location>
        <position position="81"/>
    </location>
</feature>
<feature type="transmembrane region" description="Helical" evidence="1">
    <location>
        <begin position="60"/>
        <end position="78"/>
    </location>
</feature>